<dbReference type="InParanoid" id="A0A669F5F1"/>
<protein>
    <recommendedName>
        <fullName evidence="1">CARD domain-containing protein</fullName>
    </recommendedName>
</protein>
<evidence type="ECO:0000313" key="3">
    <source>
        <dbReference type="Proteomes" id="UP000005207"/>
    </source>
</evidence>
<sequence>MTLKEMLMAVRSQFIDRVSEAVLSSLLDKLLERRIVIDDEIDLGRANGRVNNARRVIDMVRRKGSQACSTLIAALSTGHLTSLPTPGSRVGPL</sequence>
<dbReference type="Ensembl" id="ENSONIT00000049830.1">
    <property type="protein sequence ID" value="ENSONIP00000078696.1"/>
    <property type="gene ID" value="ENSONIG00000041428.1"/>
</dbReference>
<dbReference type="InterPro" id="IPR001315">
    <property type="entry name" value="CARD"/>
</dbReference>
<dbReference type="InterPro" id="IPR011029">
    <property type="entry name" value="DEATH-like_dom_sf"/>
</dbReference>
<dbReference type="Pfam" id="PF00619">
    <property type="entry name" value="CARD"/>
    <property type="match status" value="1"/>
</dbReference>
<dbReference type="SUPFAM" id="SSF47986">
    <property type="entry name" value="DEATH domain"/>
    <property type="match status" value="1"/>
</dbReference>
<feature type="domain" description="CARD" evidence="1">
    <location>
        <begin position="1"/>
        <end position="75"/>
    </location>
</feature>
<accession>A0A669F5F1</accession>
<dbReference type="AlphaFoldDB" id="A0A669F5F1"/>
<dbReference type="GO" id="GO:0042981">
    <property type="term" value="P:regulation of apoptotic process"/>
    <property type="evidence" value="ECO:0007669"/>
    <property type="project" value="InterPro"/>
</dbReference>
<evidence type="ECO:0000259" key="1">
    <source>
        <dbReference type="PROSITE" id="PS50209"/>
    </source>
</evidence>
<dbReference type="OMA" id="CEADPYL"/>
<proteinExistence type="predicted"/>
<dbReference type="Proteomes" id="UP000005207">
    <property type="component" value="Linkage group LG3"/>
</dbReference>
<reference evidence="2" key="3">
    <citation type="submission" date="2025-09" db="UniProtKB">
        <authorList>
            <consortium name="Ensembl"/>
        </authorList>
    </citation>
    <scope>IDENTIFICATION</scope>
</reference>
<organism evidence="2 3">
    <name type="scientific">Oreochromis niloticus</name>
    <name type="common">Nile tilapia</name>
    <name type="synonym">Tilapia nilotica</name>
    <dbReference type="NCBI Taxonomy" id="8128"/>
    <lineage>
        <taxon>Eukaryota</taxon>
        <taxon>Metazoa</taxon>
        <taxon>Chordata</taxon>
        <taxon>Craniata</taxon>
        <taxon>Vertebrata</taxon>
        <taxon>Euteleostomi</taxon>
        <taxon>Actinopterygii</taxon>
        <taxon>Neopterygii</taxon>
        <taxon>Teleostei</taxon>
        <taxon>Neoteleostei</taxon>
        <taxon>Acanthomorphata</taxon>
        <taxon>Ovalentaria</taxon>
        <taxon>Cichlomorphae</taxon>
        <taxon>Cichliformes</taxon>
        <taxon>Cichlidae</taxon>
        <taxon>African cichlids</taxon>
        <taxon>Pseudocrenilabrinae</taxon>
        <taxon>Oreochromini</taxon>
        <taxon>Oreochromis</taxon>
    </lineage>
</organism>
<dbReference type="PROSITE" id="PS50209">
    <property type="entry name" value="CARD"/>
    <property type="match status" value="1"/>
</dbReference>
<dbReference type="GeneTree" id="ENSGT00970000193497"/>
<evidence type="ECO:0000313" key="2">
    <source>
        <dbReference type="Ensembl" id="ENSONIP00000078696.1"/>
    </source>
</evidence>
<keyword evidence="3" id="KW-1185">Reference proteome</keyword>
<reference evidence="3" key="1">
    <citation type="submission" date="2012-01" db="EMBL/GenBank/DDBJ databases">
        <title>The Genome Sequence of Oreochromis niloticus (Nile Tilapia).</title>
        <authorList>
            <consortium name="Broad Institute Genome Assembly Team"/>
            <consortium name="Broad Institute Sequencing Platform"/>
            <person name="Di Palma F."/>
            <person name="Johnson J."/>
            <person name="Lander E.S."/>
            <person name="Lindblad-Toh K."/>
        </authorList>
    </citation>
    <scope>NUCLEOTIDE SEQUENCE [LARGE SCALE GENOMIC DNA]</scope>
</reference>
<reference evidence="2" key="2">
    <citation type="submission" date="2025-08" db="UniProtKB">
        <authorList>
            <consortium name="Ensembl"/>
        </authorList>
    </citation>
    <scope>IDENTIFICATION</scope>
</reference>
<name>A0A669F5F1_ORENI</name>
<dbReference type="Gene3D" id="1.10.533.10">
    <property type="entry name" value="Death Domain, Fas"/>
    <property type="match status" value="1"/>
</dbReference>